<feature type="region of interest" description="Disordered" evidence="6">
    <location>
        <begin position="228"/>
        <end position="324"/>
    </location>
</feature>
<dbReference type="InterPro" id="IPR000504">
    <property type="entry name" value="RRM_dom"/>
</dbReference>
<reference evidence="9 10" key="1">
    <citation type="submission" date="2016-03" db="EMBL/GenBank/DDBJ databases">
        <authorList>
            <person name="Devillers H."/>
        </authorList>
    </citation>
    <scope>NUCLEOTIDE SEQUENCE [LARGE SCALE GENOMIC DNA]</scope>
    <source>
        <strain evidence="9">CBS 10888</strain>
    </source>
</reference>
<accession>A0A1G4K003</accession>
<dbReference type="GO" id="GO:0031126">
    <property type="term" value="P:sno(s)RNA 3'-end processing"/>
    <property type="evidence" value="ECO:0007669"/>
    <property type="project" value="EnsemblFungi"/>
</dbReference>
<dbReference type="InterPro" id="IPR048892">
    <property type="entry name" value="Nrd1_Seb1_dom2"/>
</dbReference>
<dbReference type="InterPro" id="IPR008942">
    <property type="entry name" value="ENTH_VHS"/>
</dbReference>
<dbReference type="CDD" id="cd16984">
    <property type="entry name" value="CID_Nrd1_like"/>
    <property type="match status" value="1"/>
</dbReference>
<keyword evidence="4" id="KW-0539">Nucleus</keyword>
<dbReference type="SUPFAM" id="SSF48464">
    <property type="entry name" value="ENTH/VHS domain"/>
    <property type="match status" value="1"/>
</dbReference>
<comment type="subcellular location">
    <subcellularLocation>
        <location evidence="1">Nucleus</location>
    </subcellularLocation>
</comment>
<dbReference type="GO" id="GO:0005634">
    <property type="term" value="C:nucleus"/>
    <property type="evidence" value="ECO:0007669"/>
    <property type="project" value="UniProtKB-SubCell"/>
</dbReference>
<dbReference type="PROSITE" id="PS50102">
    <property type="entry name" value="RRM"/>
    <property type="match status" value="1"/>
</dbReference>
<dbReference type="PANTHER" id="PTHR48025">
    <property type="entry name" value="OS02G0815200 PROTEIN"/>
    <property type="match status" value="1"/>
</dbReference>
<feature type="domain" description="RRM" evidence="7">
    <location>
        <begin position="336"/>
        <end position="406"/>
    </location>
</feature>
<dbReference type="GO" id="GO:0071034">
    <property type="term" value="P:CUT catabolic process"/>
    <property type="evidence" value="ECO:0007669"/>
    <property type="project" value="EnsemblFungi"/>
</dbReference>
<dbReference type="GO" id="GO:0034472">
    <property type="term" value="P:snRNA 3'-end processing"/>
    <property type="evidence" value="ECO:0007669"/>
    <property type="project" value="EnsemblFungi"/>
</dbReference>
<feature type="compositionally biased region" description="Polar residues" evidence="6">
    <location>
        <begin position="245"/>
        <end position="260"/>
    </location>
</feature>
<evidence type="ECO:0000313" key="9">
    <source>
        <dbReference type="EMBL" id="SCU96814.1"/>
    </source>
</evidence>
<dbReference type="Proteomes" id="UP000190274">
    <property type="component" value="Chromosome H"/>
</dbReference>
<evidence type="ECO:0000259" key="7">
    <source>
        <dbReference type="PROSITE" id="PS50102"/>
    </source>
</evidence>
<dbReference type="STRING" id="1266660.A0A1G4K003"/>
<dbReference type="GO" id="GO:0042780">
    <property type="term" value="P:tRNA 3'-end processing"/>
    <property type="evidence" value="ECO:0007669"/>
    <property type="project" value="EnsemblFungi"/>
</dbReference>
<dbReference type="PROSITE" id="PS51391">
    <property type="entry name" value="CID"/>
    <property type="match status" value="1"/>
</dbReference>
<organism evidence="9 10">
    <name type="scientific">Lachancea dasiensis</name>
    <dbReference type="NCBI Taxonomy" id="1072105"/>
    <lineage>
        <taxon>Eukaryota</taxon>
        <taxon>Fungi</taxon>
        <taxon>Dikarya</taxon>
        <taxon>Ascomycota</taxon>
        <taxon>Saccharomycotina</taxon>
        <taxon>Saccharomycetes</taxon>
        <taxon>Saccharomycetales</taxon>
        <taxon>Saccharomycetaceae</taxon>
        <taxon>Lachancea</taxon>
    </lineage>
</organism>
<feature type="region of interest" description="Disordered" evidence="6">
    <location>
        <begin position="465"/>
        <end position="534"/>
    </location>
</feature>
<dbReference type="PANTHER" id="PTHR48025:SF1">
    <property type="entry name" value="RRM DOMAIN-CONTAINING PROTEIN"/>
    <property type="match status" value="1"/>
</dbReference>
<dbReference type="InterPro" id="IPR006569">
    <property type="entry name" value="CID_dom"/>
</dbReference>
<feature type="compositionally biased region" description="Polar residues" evidence="6">
    <location>
        <begin position="468"/>
        <end position="479"/>
    </location>
</feature>
<gene>
    <name evidence="9" type="ORF">LADA_0H02894G</name>
</gene>
<dbReference type="GO" id="GO:0019904">
    <property type="term" value="F:protein domain specific binding"/>
    <property type="evidence" value="ECO:0007669"/>
    <property type="project" value="EnsemblFungi"/>
</dbReference>
<evidence type="ECO:0000313" key="10">
    <source>
        <dbReference type="Proteomes" id="UP000190274"/>
    </source>
</evidence>
<dbReference type="GO" id="GO:0003729">
    <property type="term" value="F:mRNA binding"/>
    <property type="evidence" value="ECO:0007669"/>
    <property type="project" value="TreeGrafter"/>
</dbReference>
<dbReference type="GO" id="GO:0001068">
    <property type="term" value="F:transcription regulatory region RNA binding"/>
    <property type="evidence" value="ECO:0007669"/>
    <property type="project" value="EnsemblFungi"/>
</dbReference>
<evidence type="ECO:0000256" key="3">
    <source>
        <dbReference type="ARBA" id="ARBA00022884"/>
    </source>
</evidence>
<dbReference type="Pfam" id="PF00076">
    <property type="entry name" value="RRM_1"/>
    <property type="match status" value="1"/>
</dbReference>
<evidence type="ECO:0000259" key="8">
    <source>
        <dbReference type="PROSITE" id="PS51391"/>
    </source>
</evidence>
<dbReference type="InterPro" id="IPR050502">
    <property type="entry name" value="Euk_RNA-bind_prot"/>
</dbReference>
<dbReference type="InterPro" id="IPR035979">
    <property type="entry name" value="RBD_domain_sf"/>
</dbReference>
<dbReference type="GO" id="GO:0035649">
    <property type="term" value="C:Nrd1 complex"/>
    <property type="evidence" value="ECO:0007669"/>
    <property type="project" value="EnsemblFungi"/>
</dbReference>
<dbReference type="GO" id="GO:0071028">
    <property type="term" value="P:nuclear mRNA surveillance"/>
    <property type="evidence" value="ECO:0007669"/>
    <property type="project" value="EnsemblFungi"/>
</dbReference>
<keyword evidence="3 5" id="KW-0694">RNA-binding</keyword>
<evidence type="ECO:0000256" key="4">
    <source>
        <dbReference type="ARBA" id="ARBA00023242"/>
    </source>
</evidence>
<feature type="domain" description="CID" evidence="8">
    <location>
        <begin position="1"/>
        <end position="154"/>
    </location>
</feature>
<evidence type="ECO:0000256" key="6">
    <source>
        <dbReference type="SAM" id="MobiDB-lite"/>
    </source>
</evidence>
<evidence type="ECO:0000256" key="2">
    <source>
        <dbReference type="ARBA" id="ARBA00022553"/>
    </source>
</evidence>
<evidence type="ECO:0000256" key="5">
    <source>
        <dbReference type="PROSITE-ProRule" id="PRU00176"/>
    </source>
</evidence>
<dbReference type="OrthoDB" id="79367at2759"/>
<dbReference type="GO" id="GO:0071041">
    <property type="term" value="P:antisense RNA transcript catabolic process"/>
    <property type="evidence" value="ECO:0007669"/>
    <property type="project" value="EnsemblFungi"/>
</dbReference>
<dbReference type="Pfam" id="PF21380">
    <property type="entry name" value="Nrd1-Seb1_dom2"/>
    <property type="match status" value="1"/>
</dbReference>
<dbReference type="Gene3D" id="3.30.70.330">
    <property type="match status" value="1"/>
</dbReference>
<dbReference type="AlphaFoldDB" id="A0A1G4K003"/>
<dbReference type="SUPFAM" id="SSF54928">
    <property type="entry name" value="RNA-binding domain, RBD"/>
    <property type="match status" value="1"/>
</dbReference>
<keyword evidence="10" id="KW-1185">Reference proteome</keyword>
<dbReference type="Pfam" id="PF04818">
    <property type="entry name" value="CID"/>
    <property type="match status" value="1"/>
</dbReference>
<name>A0A1G4K003_9SACH</name>
<feature type="compositionally biased region" description="Basic and acidic residues" evidence="6">
    <location>
        <begin position="261"/>
        <end position="274"/>
    </location>
</feature>
<dbReference type="FunFam" id="3.30.70.330:FF:000397">
    <property type="entry name" value="RNA binding protein Nrd1"/>
    <property type="match status" value="1"/>
</dbReference>
<proteinExistence type="predicted"/>
<dbReference type="InterPro" id="IPR012677">
    <property type="entry name" value="Nucleotide-bd_a/b_plait_sf"/>
</dbReference>
<dbReference type="SMART" id="SM00582">
    <property type="entry name" value="RPR"/>
    <property type="match status" value="1"/>
</dbReference>
<dbReference type="SMART" id="SM00360">
    <property type="entry name" value="RRM"/>
    <property type="match status" value="1"/>
</dbReference>
<protein>
    <submittedName>
        <fullName evidence="9">LADA_0H02894g1_1</fullName>
    </submittedName>
</protein>
<keyword evidence="2" id="KW-0597">Phosphoprotein</keyword>
<evidence type="ECO:0000256" key="1">
    <source>
        <dbReference type="ARBA" id="ARBA00004123"/>
    </source>
</evidence>
<sequence>MQNEGLSDFVATLQSFKDLKSGISGSRIKKLTAYALDHVEEEPQLMQMVIGYSKDTADTHKLGSLYIIDSIGRAFLEQARSRDEYIKPTAKVGSCAHGVYVLGEAIQELLGEAISKSSEDHKEKILTLIDIWDRSGLFQKGYLNAVRAKWFSTARNNSTSLPAAAPQLANSSVLPQDPAKRCIEILDSLKPSTQVSQVSIPNSLSSPDVALQHAALFRLLVDIQQQHRSTSTTTAPMVPPIPAPSQVSRQAQPSESYEQQWTREERRERYDNSSRRSRSRSPPRRDHFRNSEGPNASNNHHLYPGEENVPSSAHFRPKPVSLDHTVPPEHVKVFSRTLFVGGVPPSMKEYDIAHILRPYGEVQSVILNSSRKHAFVKVYSRQEAENVLHNFNKDGSSPLRTRWGVGFGPRDCCDYQHGYSVIPLHRLTDADKKWSVSAEWGGTGGQTLQSGLAFEEPDIVVGEGVSSKAISQKMPTDSGRNGPKSGKPVRGPSYRNSPGDGQFYSQMAPLPVQPQAPVQNQYPPSSYGSGAPLPAYGVPMPTQAAPALYGGQAPPAQQRQFDPTAQLNSLMSMLNQQK</sequence>
<dbReference type="Gene3D" id="1.25.40.90">
    <property type="match status" value="1"/>
</dbReference>
<dbReference type="GO" id="GO:0031124">
    <property type="term" value="P:mRNA 3'-end processing"/>
    <property type="evidence" value="ECO:0007669"/>
    <property type="project" value="EnsemblFungi"/>
</dbReference>
<dbReference type="EMBL" id="LT598461">
    <property type="protein sequence ID" value="SCU96814.1"/>
    <property type="molecule type" value="Genomic_DNA"/>
</dbReference>
<feature type="compositionally biased region" description="Low complexity" evidence="6">
    <location>
        <begin position="506"/>
        <end position="524"/>
    </location>
</feature>
<dbReference type="GO" id="GO:0030847">
    <property type="term" value="P:termination of RNA polymerase II transcription, exosome-dependent"/>
    <property type="evidence" value="ECO:0007669"/>
    <property type="project" value="EnsemblFungi"/>
</dbReference>